<feature type="domain" description="CHK kinase-like" evidence="1">
    <location>
        <begin position="158"/>
        <end position="348"/>
    </location>
</feature>
<dbReference type="EMBL" id="KL367508">
    <property type="protein sequence ID" value="KFD68075.1"/>
    <property type="molecule type" value="Genomic_DNA"/>
</dbReference>
<evidence type="ECO:0000259" key="1">
    <source>
        <dbReference type="SMART" id="SM00587"/>
    </source>
</evidence>
<proteinExistence type="predicted"/>
<sequence length="412" mass="46598">MVQLKGLVITDKYFCEALTMNVPLCGTDLTGEKLEQAFVAAGKVTPGSLESVTAEKIPHSGGHTSDMLRVFLFWKEKGETATHPARILVKMPKQELLNKLAEQFEPKVAEKMNKTIKADELIRVESAVYRMFSKEVPEIPIPKCYAKWTNGGNSMKFLAIEDLSPHAKTTGLMCSLTKGQLINCAETIAALQAWSLNTQCDWKKEVPNPETYMDTFESFLSSVGDDLERSVKKYPTHLKCVDVEKVRSTLCDAKKVVAELLEYRKMIPDVFVHGDFWASNILFEMDSKTNSVSDRIAGIVDWQMSHQGSFVEDLSRLYSFNVDSEVRHSTMEEVFRRYLDKMQMLAPNTMKSVSFKAAYHIFERAISYYGLMLVVFAKQFIETLALGNPTTEAVVLNRITGNYMDAAKFFNF</sequence>
<dbReference type="SUPFAM" id="SSF56112">
    <property type="entry name" value="Protein kinase-like (PK-like)"/>
    <property type="match status" value="1"/>
</dbReference>
<reference evidence="2" key="1">
    <citation type="journal article" date="2014" name="Nat. Genet.">
        <title>Genome and transcriptome of the porcine whipworm Trichuris suis.</title>
        <authorList>
            <person name="Jex A.R."/>
            <person name="Nejsum P."/>
            <person name="Schwarz E.M."/>
            <person name="Hu L."/>
            <person name="Young N.D."/>
            <person name="Hall R.S."/>
            <person name="Korhonen P.K."/>
            <person name="Liao S."/>
            <person name="Thamsborg S."/>
            <person name="Xia J."/>
            <person name="Xu P."/>
            <person name="Wang S."/>
            <person name="Scheerlinck J.P."/>
            <person name="Hofmann A."/>
            <person name="Sternberg P.W."/>
            <person name="Wang J."/>
            <person name="Gasser R.B."/>
        </authorList>
    </citation>
    <scope>NUCLEOTIDE SEQUENCE [LARGE SCALE GENOMIC DNA]</scope>
    <source>
        <strain evidence="2">DCEP-RM93F</strain>
    </source>
</reference>
<dbReference type="PANTHER" id="PTHR23020:SF41">
    <property type="entry name" value="AMINOGLYCOSIDE PHOSPHOTRANSFERASE DOMAIN-CONTAINING PROTEIN"/>
    <property type="match status" value="1"/>
</dbReference>
<organism evidence="2">
    <name type="scientific">Trichuris suis</name>
    <name type="common">pig whipworm</name>
    <dbReference type="NCBI Taxonomy" id="68888"/>
    <lineage>
        <taxon>Eukaryota</taxon>
        <taxon>Metazoa</taxon>
        <taxon>Ecdysozoa</taxon>
        <taxon>Nematoda</taxon>
        <taxon>Enoplea</taxon>
        <taxon>Dorylaimia</taxon>
        <taxon>Trichinellida</taxon>
        <taxon>Trichuridae</taxon>
        <taxon>Trichuris</taxon>
    </lineage>
</organism>
<dbReference type="Pfam" id="PF07914">
    <property type="entry name" value="DUF1679"/>
    <property type="match status" value="1"/>
</dbReference>
<gene>
    <name evidence="2" type="ORF">M514_03412</name>
</gene>
<protein>
    <recommendedName>
        <fullName evidence="1">CHK kinase-like domain-containing protein</fullName>
    </recommendedName>
</protein>
<dbReference type="InterPro" id="IPR015897">
    <property type="entry name" value="CHK_kinase-like"/>
</dbReference>
<accession>A0A085NF29</accession>
<dbReference type="InterPro" id="IPR012877">
    <property type="entry name" value="Dhs-27"/>
</dbReference>
<name>A0A085NF29_9BILA</name>
<dbReference type="SMART" id="SM00587">
    <property type="entry name" value="CHK"/>
    <property type="match status" value="1"/>
</dbReference>
<dbReference type="Gene3D" id="3.90.1200.10">
    <property type="match status" value="1"/>
</dbReference>
<dbReference type="PANTHER" id="PTHR23020">
    <property type="entry name" value="UNCHARACTERIZED NUCLEAR HORMONE RECEPTOR-RELATED"/>
    <property type="match status" value="1"/>
</dbReference>
<dbReference type="InterPro" id="IPR011009">
    <property type="entry name" value="Kinase-like_dom_sf"/>
</dbReference>
<evidence type="ECO:0000313" key="2">
    <source>
        <dbReference type="EMBL" id="KFD68075.1"/>
    </source>
</evidence>
<dbReference type="InterPro" id="IPR052961">
    <property type="entry name" value="Oxido-Kinase-like_Enzymes"/>
</dbReference>
<dbReference type="Proteomes" id="UP000030758">
    <property type="component" value="Unassembled WGS sequence"/>
</dbReference>
<dbReference type="AlphaFoldDB" id="A0A085NF29"/>